<dbReference type="OrthoDB" id="6077919at2759"/>
<dbReference type="PANTHER" id="PTHR24394">
    <property type="entry name" value="ZINC FINGER PROTEIN"/>
    <property type="match status" value="1"/>
</dbReference>
<dbReference type="PROSITE" id="PS00028">
    <property type="entry name" value="ZINC_FINGER_C2H2_1"/>
    <property type="match status" value="1"/>
</dbReference>
<dbReference type="SUPFAM" id="SSF57667">
    <property type="entry name" value="beta-beta-alpha zinc fingers"/>
    <property type="match status" value="1"/>
</dbReference>
<evidence type="ECO:0000313" key="11">
    <source>
        <dbReference type="EMBL" id="CAH1778334.1"/>
    </source>
</evidence>
<keyword evidence="8" id="KW-0539">Nucleus</keyword>
<dbReference type="InterPro" id="IPR013087">
    <property type="entry name" value="Znf_C2H2_type"/>
</dbReference>
<keyword evidence="12" id="KW-1185">Reference proteome</keyword>
<dbReference type="GO" id="GO:0005634">
    <property type="term" value="C:nucleus"/>
    <property type="evidence" value="ECO:0007669"/>
    <property type="project" value="UniProtKB-SubCell"/>
</dbReference>
<evidence type="ECO:0000256" key="5">
    <source>
        <dbReference type="ARBA" id="ARBA00022833"/>
    </source>
</evidence>
<dbReference type="InterPro" id="IPR036236">
    <property type="entry name" value="Znf_C2H2_sf"/>
</dbReference>
<evidence type="ECO:0000256" key="4">
    <source>
        <dbReference type="ARBA" id="ARBA00022771"/>
    </source>
</evidence>
<dbReference type="EMBL" id="CAIIXF020000002">
    <property type="protein sequence ID" value="CAH1778334.1"/>
    <property type="molecule type" value="Genomic_DNA"/>
</dbReference>
<proteinExistence type="predicted"/>
<dbReference type="GO" id="GO:0008270">
    <property type="term" value="F:zinc ion binding"/>
    <property type="evidence" value="ECO:0007669"/>
    <property type="project" value="UniProtKB-KW"/>
</dbReference>
<gene>
    <name evidence="11" type="ORF">OFUS_LOCUS5266</name>
</gene>
<evidence type="ECO:0000256" key="3">
    <source>
        <dbReference type="ARBA" id="ARBA00022737"/>
    </source>
</evidence>
<keyword evidence="6" id="KW-0805">Transcription regulation</keyword>
<reference evidence="11" key="1">
    <citation type="submission" date="2022-03" db="EMBL/GenBank/DDBJ databases">
        <authorList>
            <person name="Martin C."/>
        </authorList>
    </citation>
    <scope>NUCLEOTIDE SEQUENCE</scope>
</reference>
<evidence type="ECO:0000256" key="9">
    <source>
        <dbReference type="PROSITE-ProRule" id="PRU00042"/>
    </source>
</evidence>
<keyword evidence="4 9" id="KW-0863">Zinc-finger</keyword>
<feature type="domain" description="C2H2-type" evidence="10">
    <location>
        <begin position="52"/>
        <end position="80"/>
    </location>
</feature>
<dbReference type="Gene3D" id="3.30.160.60">
    <property type="entry name" value="Classic Zinc Finger"/>
    <property type="match status" value="2"/>
</dbReference>
<dbReference type="AlphaFoldDB" id="A0A8S4NC12"/>
<accession>A0A8S4NC12</accession>
<evidence type="ECO:0000313" key="12">
    <source>
        <dbReference type="Proteomes" id="UP000749559"/>
    </source>
</evidence>
<evidence type="ECO:0000259" key="10">
    <source>
        <dbReference type="PROSITE" id="PS50157"/>
    </source>
</evidence>
<evidence type="ECO:0000256" key="1">
    <source>
        <dbReference type="ARBA" id="ARBA00004123"/>
    </source>
</evidence>
<feature type="non-terminal residue" evidence="11">
    <location>
        <position position="1"/>
    </location>
</feature>
<dbReference type="GO" id="GO:0000981">
    <property type="term" value="F:DNA-binding transcription factor activity, RNA polymerase II-specific"/>
    <property type="evidence" value="ECO:0007669"/>
    <property type="project" value="TreeGrafter"/>
</dbReference>
<keyword evidence="3" id="KW-0677">Repeat</keyword>
<sequence length="136" mass="16218">KKYYICIFLDHRHHINSMKPQKSKVKYECPICKKSIVNRGYHMRMHTGERPFQCKLCLKDFRQISDLNRHQREVHGHKQGKKIKRVMKGKVIKSYNCQSKGNPFNCELCLRELNSVTWLMSLTVKKKEAKTQKMIP</sequence>
<keyword evidence="5" id="KW-0862">Zinc</keyword>
<comment type="subcellular location">
    <subcellularLocation>
        <location evidence="1">Nucleus</location>
    </subcellularLocation>
</comment>
<comment type="caution">
    <text evidence="11">The sequence shown here is derived from an EMBL/GenBank/DDBJ whole genome shotgun (WGS) entry which is preliminary data.</text>
</comment>
<evidence type="ECO:0000256" key="6">
    <source>
        <dbReference type="ARBA" id="ARBA00023015"/>
    </source>
</evidence>
<keyword evidence="7" id="KW-0804">Transcription</keyword>
<dbReference type="SMART" id="SM00355">
    <property type="entry name" value="ZnF_C2H2"/>
    <property type="match status" value="2"/>
</dbReference>
<protein>
    <recommendedName>
        <fullName evidence="10">C2H2-type domain-containing protein</fullName>
    </recommendedName>
</protein>
<evidence type="ECO:0000256" key="7">
    <source>
        <dbReference type="ARBA" id="ARBA00023163"/>
    </source>
</evidence>
<organism evidence="11 12">
    <name type="scientific">Owenia fusiformis</name>
    <name type="common">Polychaete worm</name>
    <dbReference type="NCBI Taxonomy" id="6347"/>
    <lineage>
        <taxon>Eukaryota</taxon>
        <taxon>Metazoa</taxon>
        <taxon>Spiralia</taxon>
        <taxon>Lophotrochozoa</taxon>
        <taxon>Annelida</taxon>
        <taxon>Polychaeta</taxon>
        <taxon>Sedentaria</taxon>
        <taxon>Canalipalpata</taxon>
        <taxon>Sabellida</taxon>
        <taxon>Oweniida</taxon>
        <taxon>Oweniidae</taxon>
        <taxon>Owenia</taxon>
    </lineage>
</organism>
<name>A0A8S4NC12_OWEFU</name>
<dbReference type="GO" id="GO:0003677">
    <property type="term" value="F:DNA binding"/>
    <property type="evidence" value="ECO:0007669"/>
    <property type="project" value="UniProtKB-KW"/>
</dbReference>
<dbReference type="PANTHER" id="PTHR24394:SF48">
    <property type="entry name" value="ZINC FINGER PROTEIN 771"/>
    <property type="match status" value="1"/>
</dbReference>
<evidence type="ECO:0000256" key="8">
    <source>
        <dbReference type="ARBA" id="ARBA00023242"/>
    </source>
</evidence>
<dbReference type="FunFam" id="3.30.160.60:FF:000710">
    <property type="entry name" value="Zinc finger protein 768"/>
    <property type="match status" value="1"/>
</dbReference>
<evidence type="ECO:0000256" key="2">
    <source>
        <dbReference type="ARBA" id="ARBA00022723"/>
    </source>
</evidence>
<keyword evidence="2" id="KW-0479">Metal-binding</keyword>
<dbReference type="PROSITE" id="PS50157">
    <property type="entry name" value="ZINC_FINGER_C2H2_2"/>
    <property type="match status" value="1"/>
</dbReference>
<dbReference type="Proteomes" id="UP000749559">
    <property type="component" value="Unassembled WGS sequence"/>
</dbReference>